<evidence type="ECO:0000256" key="12">
    <source>
        <dbReference type="SAM" id="Coils"/>
    </source>
</evidence>
<dbReference type="SUPFAM" id="SSF55681">
    <property type="entry name" value="Class II aaRS and biotin synthetases"/>
    <property type="match status" value="1"/>
</dbReference>
<gene>
    <name evidence="16" type="primary">Eif2ak4-L</name>
    <name evidence="16" type="ORF">Hamer_G001769</name>
</gene>
<comment type="caution">
    <text evidence="16">The sequence shown here is derived from an EMBL/GenBank/DDBJ whole genome shotgun (WGS) entry which is preliminary data.</text>
</comment>
<keyword evidence="17" id="KW-1185">Reference proteome</keyword>
<feature type="compositionally biased region" description="Acidic residues" evidence="13">
    <location>
        <begin position="592"/>
        <end position="604"/>
    </location>
</feature>
<dbReference type="SUPFAM" id="SSF56112">
    <property type="entry name" value="Protein kinase-like (PK-like)"/>
    <property type="match status" value="2"/>
</dbReference>
<evidence type="ECO:0000256" key="7">
    <source>
        <dbReference type="ARBA" id="ARBA00037982"/>
    </source>
</evidence>
<sequence length="1528" mass="173298">MEDSRLEVVEGEVEFMKSAYIDEFLDLREKDAWKVSRPPEVQITLGPHHSQGGTLHTHVKVVLKIDTTERYPYEPAIVMIESYNGLAAKEVEELNCQLLRKAHELAQDGTVVMLELCQHTQNYLSEHARPYTDSIYDEMVAGQESRRKANEQAKEEIRRQKEIQEEKQRTIMREELARVKEELKEEERQRRGQRFRPSFLSDLNCDKIPGAEVSDSPRRGKSRSLSECSTESGSGDSLGSTVVHFSLAGKQERVVVVVGCIGERKNQGCCILETREKGSSERSVIYQWHVKPKRTGRRGNHMKVGQESQFEDLISKFSALEKEMSSLLRFSHDNLVHYLGMKVIHRPNEGIIVSVLQEHVQGISLKYWLDRSIPIHIPFMKHIIEGTLQALSYLHQNNVVHRDLRDSCIFLDIQSQKIRVADYGVGRRIVEVVVEFIDSEVPSVYPLSPGRGGKKNDIYRLGLIVLSLFLGKRVEQIVPTLPTTLSTELRDFIQRCIEVNEQDRWTSERLLTHSFLHSSPGGSEKSPDKEQIDEVQNKVDDRTYALKRIRLDQQSEVVRRKITREVKLLSSLHHDNVVRYYTSWIDEITQDAEDSTSVEEDEDTSSSTASLGIEITVSSEVSPSVSGSFKELSKRQHGLTDERGDSQWSIVFNEDVNCTDFTPADFDEESDEDDDDWLMGSLRPLMKEEDEDSDNIEFYHSQNSQDQTDSLIDHIDRGQSGASSTKQKKLQFLFIQMQLCEKNTLRQAISSGLHLDDDRVWRLFQEMVNGLHYIHSQGLIHRDLKPGNIFIDSADHVKIGDFGLATAAIKAKTTGGMIPKVDLEESTALTGQVGTTFYIAPEVTKATGKDPQLRPSTNEILKSPLLPPPTAEEQKFVATLETRLQNVRSSEYQDILNLVFKPSARLELEATFEVNQEISSDYWHYWNRDYLHSLFVAIFKAHGGIWLPTSFYVPKGSFYHDKDNLVSLMARKGELVSAQFELRYPFARFVARSEIKYMRRYCIDRVQRASKVSGIQPKESYECAFDIVSSKRELPESSARVMLVAQDIIQQIIQRGSENVYIRVGHMDLVSAILSYCGIEEELHPKVITLLKELNTKRMNVETFVDYFCGLGASKSSAESLKGFLYMEGPLEDVVMSLQSKGLSSRRRNLVATVKQVLSDLMEIKDTSLLMGIKFDIKLRPLMVADPHLYCGFMCQFLMEVHRKMKVTQDLLAQGGSYEQLILQHRSKLLSTKKSGELLGAVGVSLFLEKFDCCIRDVTKLSATGRADISQGVDGLGCGAGMISVMVFGIGPKQLQERVDITSKLRTAKITADHCHCLTQKEAETVLEDLCVPNMVMLTNSDKADIRMCNDPSGRSLERKVPLERVAEFILKNLGVTETVAPNSYSRSDSRSTGVSSQDEYQLNIQYITKKQSKSKDAPKLDYQITKDVQTALNSRWPSIGSNTAVDVWAVELDKKSLLALGAIDVDTTAKSFNETVSDVKNMFPEQKDDIEVVCKLLQRKIFPRKKSERCLPLVFYSISSNICKRII</sequence>
<dbReference type="GO" id="GO:0005634">
    <property type="term" value="C:nucleus"/>
    <property type="evidence" value="ECO:0007669"/>
    <property type="project" value="TreeGrafter"/>
</dbReference>
<dbReference type="SMART" id="SM00591">
    <property type="entry name" value="RWD"/>
    <property type="match status" value="1"/>
</dbReference>
<dbReference type="PROSITE" id="PS00108">
    <property type="entry name" value="PROTEIN_KINASE_ST"/>
    <property type="match status" value="1"/>
</dbReference>
<evidence type="ECO:0000256" key="4">
    <source>
        <dbReference type="ARBA" id="ARBA00022741"/>
    </source>
</evidence>
<name>A0A8J5JRN1_HOMAM</name>
<keyword evidence="12" id="KW-0175">Coiled coil</keyword>
<dbReference type="PROSITE" id="PS50011">
    <property type="entry name" value="PROTEIN_KINASE_DOM"/>
    <property type="match status" value="2"/>
</dbReference>
<evidence type="ECO:0000256" key="1">
    <source>
        <dbReference type="ARBA" id="ARBA00012513"/>
    </source>
</evidence>
<protein>
    <recommendedName>
        <fullName evidence="1">non-specific serine/threonine protein kinase</fullName>
        <ecNumber evidence="1">2.7.11.1</ecNumber>
    </recommendedName>
</protein>
<dbReference type="GO" id="GO:0005737">
    <property type="term" value="C:cytoplasm"/>
    <property type="evidence" value="ECO:0007669"/>
    <property type="project" value="TreeGrafter"/>
</dbReference>
<evidence type="ECO:0000259" key="15">
    <source>
        <dbReference type="PROSITE" id="PS50908"/>
    </source>
</evidence>
<dbReference type="Gene3D" id="3.30.200.20">
    <property type="entry name" value="Phosphorylase Kinase, domain 1"/>
    <property type="match status" value="1"/>
</dbReference>
<dbReference type="EC" id="2.7.11.1" evidence="1"/>
<evidence type="ECO:0000256" key="10">
    <source>
        <dbReference type="PIRSR" id="PIRSR000660-1"/>
    </source>
</evidence>
<dbReference type="InterPro" id="IPR008271">
    <property type="entry name" value="Ser/Thr_kinase_AS"/>
</dbReference>
<evidence type="ECO:0000313" key="16">
    <source>
        <dbReference type="EMBL" id="KAG7160495.1"/>
    </source>
</evidence>
<evidence type="ECO:0000259" key="14">
    <source>
        <dbReference type="PROSITE" id="PS50011"/>
    </source>
</evidence>
<dbReference type="Gene3D" id="3.30.930.10">
    <property type="entry name" value="Bira Bifunctional Protein, Domain 2"/>
    <property type="match status" value="1"/>
</dbReference>
<comment type="catalytic activity">
    <reaction evidence="9">
        <text>L-seryl-[protein] + ATP = O-phospho-L-seryl-[protein] + ADP + H(+)</text>
        <dbReference type="Rhea" id="RHEA:17989"/>
        <dbReference type="Rhea" id="RHEA-COMP:9863"/>
        <dbReference type="Rhea" id="RHEA-COMP:11604"/>
        <dbReference type="ChEBI" id="CHEBI:15378"/>
        <dbReference type="ChEBI" id="CHEBI:29999"/>
        <dbReference type="ChEBI" id="CHEBI:30616"/>
        <dbReference type="ChEBI" id="CHEBI:83421"/>
        <dbReference type="ChEBI" id="CHEBI:456216"/>
        <dbReference type="EC" id="2.7.11.1"/>
    </reaction>
</comment>
<evidence type="ECO:0000256" key="11">
    <source>
        <dbReference type="PIRSR" id="PIRSR000660-2"/>
    </source>
</evidence>
<dbReference type="GO" id="GO:0005524">
    <property type="term" value="F:ATP binding"/>
    <property type="evidence" value="ECO:0007669"/>
    <property type="project" value="UniProtKB-KW"/>
</dbReference>
<dbReference type="CDD" id="cd23823">
    <property type="entry name" value="RWD_GCN2"/>
    <property type="match status" value="1"/>
</dbReference>
<dbReference type="InterPro" id="IPR000719">
    <property type="entry name" value="Prot_kinase_dom"/>
</dbReference>
<evidence type="ECO:0000256" key="8">
    <source>
        <dbReference type="ARBA" id="ARBA00047899"/>
    </source>
</evidence>
<feature type="compositionally biased region" description="Polar residues" evidence="13">
    <location>
        <begin position="223"/>
        <end position="239"/>
    </location>
</feature>
<accession>A0A8J5JRN1</accession>
<evidence type="ECO:0000256" key="5">
    <source>
        <dbReference type="ARBA" id="ARBA00022777"/>
    </source>
</evidence>
<organism evidence="16 17">
    <name type="scientific">Homarus americanus</name>
    <name type="common">American lobster</name>
    <dbReference type="NCBI Taxonomy" id="6706"/>
    <lineage>
        <taxon>Eukaryota</taxon>
        <taxon>Metazoa</taxon>
        <taxon>Ecdysozoa</taxon>
        <taxon>Arthropoda</taxon>
        <taxon>Crustacea</taxon>
        <taxon>Multicrustacea</taxon>
        <taxon>Malacostraca</taxon>
        <taxon>Eumalacostraca</taxon>
        <taxon>Eucarida</taxon>
        <taxon>Decapoda</taxon>
        <taxon>Pleocyemata</taxon>
        <taxon>Astacidea</taxon>
        <taxon>Nephropoidea</taxon>
        <taxon>Nephropidae</taxon>
        <taxon>Homarus</taxon>
    </lineage>
</organism>
<evidence type="ECO:0000256" key="3">
    <source>
        <dbReference type="ARBA" id="ARBA00022679"/>
    </source>
</evidence>
<comment type="similarity">
    <text evidence="7">Belongs to the protein kinase superfamily. Ser/Thr protein kinase family. GCN2 subfamily.</text>
</comment>
<feature type="domain" description="RWD" evidence="15">
    <location>
        <begin position="11"/>
        <end position="127"/>
    </location>
</feature>
<proteinExistence type="inferred from homology"/>
<feature type="active site" description="Proton acceptor" evidence="10">
    <location>
        <position position="783"/>
    </location>
</feature>
<dbReference type="InterPro" id="IPR016135">
    <property type="entry name" value="UBQ-conjugating_enzyme/RWD"/>
</dbReference>
<evidence type="ECO:0000256" key="9">
    <source>
        <dbReference type="ARBA" id="ARBA00048679"/>
    </source>
</evidence>
<evidence type="ECO:0000256" key="13">
    <source>
        <dbReference type="SAM" id="MobiDB-lite"/>
    </source>
</evidence>
<feature type="binding site" evidence="11">
    <location>
        <position position="547"/>
    </location>
    <ligand>
        <name>ATP</name>
        <dbReference type="ChEBI" id="CHEBI:30616"/>
    </ligand>
</feature>
<keyword evidence="5 16" id="KW-0418">Kinase</keyword>
<dbReference type="Pfam" id="PF00069">
    <property type="entry name" value="Pkinase"/>
    <property type="match status" value="2"/>
</dbReference>
<dbReference type="InterPro" id="IPR011009">
    <property type="entry name" value="Kinase-like_dom_sf"/>
</dbReference>
<dbReference type="EMBL" id="JAHLQT010031306">
    <property type="protein sequence ID" value="KAG7160495.1"/>
    <property type="molecule type" value="Genomic_DNA"/>
</dbReference>
<dbReference type="GO" id="GO:0000077">
    <property type="term" value="P:DNA damage checkpoint signaling"/>
    <property type="evidence" value="ECO:0007669"/>
    <property type="project" value="InterPro"/>
</dbReference>
<dbReference type="Gene3D" id="1.10.510.10">
    <property type="entry name" value="Transferase(Phosphotransferase) domain 1"/>
    <property type="match status" value="2"/>
</dbReference>
<dbReference type="InterPro" id="IPR045864">
    <property type="entry name" value="aa-tRNA-synth_II/BPL/LPL"/>
</dbReference>
<feature type="domain" description="Protein kinase" evidence="14">
    <location>
        <begin position="509"/>
        <end position="927"/>
    </location>
</feature>
<dbReference type="PROSITE" id="PS50908">
    <property type="entry name" value="RWD"/>
    <property type="match status" value="1"/>
</dbReference>
<dbReference type="GO" id="GO:0004694">
    <property type="term" value="F:eukaryotic translation initiation factor 2alpha kinase activity"/>
    <property type="evidence" value="ECO:0007669"/>
    <property type="project" value="InterPro"/>
</dbReference>
<dbReference type="Proteomes" id="UP000747542">
    <property type="component" value="Unassembled WGS sequence"/>
</dbReference>
<dbReference type="InterPro" id="IPR016255">
    <property type="entry name" value="Gcn2"/>
</dbReference>
<dbReference type="Gene3D" id="3.10.110.10">
    <property type="entry name" value="Ubiquitin Conjugating Enzyme"/>
    <property type="match status" value="1"/>
</dbReference>
<dbReference type="InterPro" id="IPR006575">
    <property type="entry name" value="RWD_dom"/>
</dbReference>
<keyword evidence="2" id="KW-0723">Serine/threonine-protein kinase</keyword>
<evidence type="ECO:0000256" key="6">
    <source>
        <dbReference type="ARBA" id="ARBA00022840"/>
    </source>
</evidence>
<keyword evidence="3" id="KW-0808">Transferase</keyword>
<dbReference type="Pfam" id="PF05773">
    <property type="entry name" value="RWD"/>
    <property type="match status" value="1"/>
</dbReference>
<reference evidence="16" key="1">
    <citation type="journal article" date="2021" name="Sci. Adv.">
        <title>The American lobster genome reveals insights on longevity, neural, and immune adaptations.</title>
        <authorList>
            <person name="Polinski J.M."/>
            <person name="Zimin A.V."/>
            <person name="Clark K.F."/>
            <person name="Kohn A.B."/>
            <person name="Sadowski N."/>
            <person name="Timp W."/>
            <person name="Ptitsyn A."/>
            <person name="Khanna P."/>
            <person name="Romanova D.Y."/>
            <person name="Williams P."/>
            <person name="Greenwood S.J."/>
            <person name="Moroz L.L."/>
            <person name="Walt D.R."/>
            <person name="Bodnar A.G."/>
        </authorList>
    </citation>
    <scope>NUCLEOTIDE SEQUENCE</scope>
    <source>
        <strain evidence="16">GMGI-L3</strain>
    </source>
</reference>
<dbReference type="PANTHER" id="PTHR11042">
    <property type="entry name" value="EUKARYOTIC TRANSLATION INITIATION FACTOR 2-ALPHA KINASE EIF2-ALPHA KINASE -RELATED"/>
    <property type="match status" value="1"/>
</dbReference>
<evidence type="ECO:0000256" key="2">
    <source>
        <dbReference type="ARBA" id="ARBA00022527"/>
    </source>
</evidence>
<keyword evidence="6 11" id="KW-0067">ATP-binding</keyword>
<dbReference type="InterPro" id="IPR050339">
    <property type="entry name" value="CC_SR_Kinase"/>
</dbReference>
<comment type="catalytic activity">
    <reaction evidence="8">
        <text>L-threonyl-[protein] + ATP = O-phospho-L-threonyl-[protein] + ADP + H(+)</text>
        <dbReference type="Rhea" id="RHEA:46608"/>
        <dbReference type="Rhea" id="RHEA-COMP:11060"/>
        <dbReference type="Rhea" id="RHEA-COMP:11605"/>
        <dbReference type="ChEBI" id="CHEBI:15378"/>
        <dbReference type="ChEBI" id="CHEBI:30013"/>
        <dbReference type="ChEBI" id="CHEBI:30616"/>
        <dbReference type="ChEBI" id="CHEBI:61977"/>
        <dbReference type="ChEBI" id="CHEBI:456216"/>
        <dbReference type="EC" id="2.7.11.1"/>
    </reaction>
</comment>
<keyword evidence="4 11" id="KW-0547">Nucleotide-binding</keyword>
<evidence type="ECO:0000313" key="17">
    <source>
        <dbReference type="Proteomes" id="UP000747542"/>
    </source>
</evidence>
<feature type="domain" description="Protein kinase" evidence="14">
    <location>
        <begin position="271"/>
        <end position="516"/>
    </location>
</feature>
<feature type="region of interest" description="Disordered" evidence="13">
    <location>
        <begin position="592"/>
        <end position="612"/>
    </location>
</feature>
<dbReference type="SMART" id="SM00220">
    <property type="entry name" value="S_TKc"/>
    <property type="match status" value="2"/>
</dbReference>
<dbReference type="PANTHER" id="PTHR11042:SF136">
    <property type="entry name" value="EIF-2-ALPHA KINASE GCN2"/>
    <property type="match status" value="1"/>
</dbReference>
<feature type="coiled-coil region" evidence="12">
    <location>
        <begin position="146"/>
        <end position="196"/>
    </location>
</feature>
<feature type="region of interest" description="Disordered" evidence="13">
    <location>
        <begin position="206"/>
        <end position="239"/>
    </location>
</feature>
<dbReference type="SUPFAM" id="SSF54495">
    <property type="entry name" value="UBC-like"/>
    <property type="match status" value="1"/>
</dbReference>
<dbReference type="PIRSF" id="PIRSF000660">
    <property type="entry name" value="Ser/Thr_PK_GCN2"/>
    <property type="match status" value="1"/>
</dbReference>